<sequence length="98" mass="10115">MDCTVTTADATAGGAAGGFGYAGDVADVVSGTLPPATCTAHGAEMWNHDLDSPATVYPDRARSDLWYRLSWPDGRSGYLSEVYLDAASRGGLGQPACT</sequence>
<name>A0A9W6P109_9PSEU</name>
<dbReference type="Proteomes" id="UP001143463">
    <property type="component" value="Unassembled WGS sequence"/>
</dbReference>
<accession>A0A9W6P109</accession>
<gene>
    <name evidence="1" type="ORF">GCM10017577_70240</name>
</gene>
<reference evidence="1" key="1">
    <citation type="journal article" date="2014" name="Int. J. Syst. Evol. Microbiol.">
        <title>Complete genome sequence of Corynebacterium casei LMG S-19264T (=DSM 44701T), isolated from a smear-ripened cheese.</title>
        <authorList>
            <consortium name="US DOE Joint Genome Institute (JGI-PGF)"/>
            <person name="Walter F."/>
            <person name="Albersmeier A."/>
            <person name="Kalinowski J."/>
            <person name="Ruckert C."/>
        </authorList>
    </citation>
    <scope>NUCLEOTIDE SEQUENCE</scope>
    <source>
        <strain evidence="1">VKM Ac-1069</strain>
    </source>
</reference>
<organism evidence="1 2">
    <name type="scientific">Pseudonocardia halophobica</name>
    <dbReference type="NCBI Taxonomy" id="29401"/>
    <lineage>
        <taxon>Bacteria</taxon>
        <taxon>Bacillati</taxon>
        <taxon>Actinomycetota</taxon>
        <taxon>Actinomycetes</taxon>
        <taxon>Pseudonocardiales</taxon>
        <taxon>Pseudonocardiaceae</taxon>
        <taxon>Pseudonocardia</taxon>
    </lineage>
</organism>
<comment type="caution">
    <text evidence="1">The sequence shown here is derived from an EMBL/GenBank/DDBJ whole genome shotgun (WGS) entry which is preliminary data.</text>
</comment>
<dbReference type="EMBL" id="BSFQ01000058">
    <property type="protein sequence ID" value="GLL15870.1"/>
    <property type="molecule type" value="Genomic_DNA"/>
</dbReference>
<evidence type="ECO:0000313" key="2">
    <source>
        <dbReference type="Proteomes" id="UP001143463"/>
    </source>
</evidence>
<keyword evidence="2" id="KW-1185">Reference proteome</keyword>
<evidence type="ECO:0000313" key="1">
    <source>
        <dbReference type="EMBL" id="GLL15870.1"/>
    </source>
</evidence>
<dbReference type="AlphaFoldDB" id="A0A9W6P109"/>
<protein>
    <submittedName>
        <fullName evidence="1">Uncharacterized protein</fullName>
    </submittedName>
</protein>
<proteinExistence type="predicted"/>
<reference evidence="1" key="2">
    <citation type="submission" date="2023-01" db="EMBL/GenBank/DDBJ databases">
        <authorList>
            <person name="Sun Q."/>
            <person name="Evtushenko L."/>
        </authorList>
    </citation>
    <scope>NUCLEOTIDE SEQUENCE</scope>
    <source>
        <strain evidence="1">VKM Ac-1069</strain>
    </source>
</reference>